<feature type="compositionally biased region" description="Basic and acidic residues" evidence="1">
    <location>
        <begin position="25"/>
        <end position="55"/>
    </location>
</feature>
<dbReference type="EMBL" id="JAIWYP010000014">
    <property type="protein sequence ID" value="KAH3708337.1"/>
    <property type="molecule type" value="Genomic_DNA"/>
</dbReference>
<dbReference type="PANTHER" id="PTHR34415">
    <property type="entry name" value="INTEGRASE CATALYTIC DOMAIN-CONTAINING PROTEIN"/>
    <property type="match status" value="1"/>
</dbReference>
<gene>
    <name evidence="2" type="ORF">DPMN_067785</name>
</gene>
<accession>A0A9D3YXY0</accession>
<evidence type="ECO:0000313" key="2">
    <source>
        <dbReference type="EMBL" id="KAH3708337.1"/>
    </source>
</evidence>
<dbReference type="PANTHER" id="PTHR34415:SF1">
    <property type="entry name" value="INTEGRASE CATALYTIC DOMAIN-CONTAINING PROTEIN"/>
    <property type="match status" value="1"/>
</dbReference>
<feature type="region of interest" description="Disordered" evidence="1">
    <location>
        <begin position="1"/>
        <end position="55"/>
    </location>
</feature>
<evidence type="ECO:0000313" key="3">
    <source>
        <dbReference type="Proteomes" id="UP000828390"/>
    </source>
</evidence>
<keyword evidence="3" id="KW-1185">Reference proteome</keyword>
<dbReference type="AlphaFoldDB" id="A0A9D3YXY0"/>
<organism evidence="2 3">
    <name type="scientific">Dreissena polymorpha</name>
    <name type="common">Zebra mussel</name>
    <name type="synonym">Mytilus polymorpha</name>
    <dbReference type="NCBI Taxonomy" id="45954"/>
    <lineage>
        <taxon>Eukaryota</taxon>
        <taxon>Metazoa</taxon>
        <taxon>Spiralia</taxon>
        <taxon>Lophotrochozoa</taxon>
        <taxon>Mollusca</taxon>
        <taxon>Bivalvia</taxon>
        <taxon>Autobranchia</taxon>
        <taxon>Heteroconchia</taxon>
        <taxon>Euheterodonta</taxon>
        <taxon>Imparidentia</taxon>
        <taxon>Neoheterodontei</taxon>
        <taxon>Myida</taxon>
        <taxon>Dreissenoidea</taxon>
        <taxon>Dreissenidae</taxon>
        <taxon>Dreissena</taxon>
    </lineage>
</organism>
<protein>
    <submittedName>
        <fullName evidence="2">Uncharacterized protein</fullName>
    </submittedName>
</protein>
<sequence>MYQRVMTAMIQDLEGTQEEEEKEEEGGRDRQTDRQTDIQTDRQTDRHSVRQTDKQKDVYHTQQLIYCSVSYKIVASDSSELEQKKRRTEWKDEEQKRQQKDNRKLQIVLAMARNQSFYLIDEAELPGKGVDCVISLMHHDFQHYSYGEKNAQIHFDNADGQNKNYAVLRYCMCRVIQGLHESISINTMLAVYADSTEKYFDLLKCEINKNAMPPLKTIPVLPLARQWYLYDHTWKLFRSESAKEKTCPKPLIPK</sequence>
<feature type="compositionally biased region" description="Acidic residues" evidence="1">
    <location>
        <begin position="15"/>
        <end position="24"/>
    </location>
</feature>
<comment type="caution">
    <text evidence="2">The sequence shown here is derived from an EMBL/GenBank/DDBJ whole genome shotgun (WGS) entry which is preliminary data.</text>
</comment>
<reference evidence="2" key="1">
    <citation type="journal article" date="2019" name="bioRxiv">
        <title>The Genome of the Zebra Mussel, Dreissena polymorpha: A Resource for Invasive Species Research.</title>
        <authorList>
            <person name="McCartney M.A."/>
            <person name="Auch B."/>
            <person name="Kono T."/>
            <person name="Mallez S."/>
            <person name="Zhang Y."/>
            <person name="Obille A."/>
            <person name="Becker A."/>
            <person name="Abrahante J.E."/>
            <person name="Garbe J."/>
            <person name="Badalamenti J.P."/>
            <person name="Herman A."/>
            <person name="Mangelson H."/>
            <person name="Liachko I."/>
            <person name="Sullivan S."/>
            <person name="Sone E.D."/>
            <person name="Koren S."/>
            <person name="Silverstein K.A.T."/>
            <person name="Beckman K.B."/>
            <person name="Gohl D.M."/>
        </authorList>
    </citation>
    <scope>NUCLEOTIDE SEQUENCE</scope>
    <source>
        <strain evidence="2">Duluth1</strain>
        <tissue evidence="2">Whole animal</tissue>
    </source>
</reference>
<reference evidence="2" key="2">
    <citation type="submission" date="2020-11" db="EMBL/GenBank/DDBJ databases">
        <authorList>
            <person name="McCartney M.A."/>
            <person name="Auch B."/>
            <person name="Kono T."/>
            <person name="Mallez S."/>
            <person name="Becker A."/>
            <person name="Gohl D.M."/>
            <person name="Silverstein K.A.T."/>
            <person name="Koren S."/>
            <person name="Bechman K.B."/>
            <person name="Herman A."/>
            <person name="Abrahante J.E."/>
            <person name="Garbe J."/>
        </authorList>
    </citation>
    <scope>NUCLEOTIDE SEQUENCE</scope>
    <source>
        <strain evidence="2">Duluth1</strain>
        <tissue evidence="2">Whole animal</tissue>
    </source>
</reference>
<name>A0A9D3YXY0_DREPO</name>
<dbReference type="Proteomes" id="UP000828390">
    <property type="component" value="Unassembled WGS sequence"/>
</dbReference>
<proteinExistence type="predicted"/>
<evidence type="ECO:0000256" key="1">
    <source>
        <dbReference type="SAM" id="MobiDB-lite"/>
    </source>
</evidence>